<gene>
    <name evidence="1" type="ORF">C440309_118</name>
    <name evidence="3" type="ORF">N231010_118</name>
    <name evidence="2" type="ORF">S330809_118</name>
</gene>
<dbReference type="GeneID" id="30305821"/>
<keyword evidence="4" id="KW-1185">Reference proteome</keyword>
<evidence type="ECO:0000313" key="2">
    <source>
        <dbReference type="EMBL" id="AOV59579.1"/>
    </source>
</evidence>
<evidence type="ECO:0000313" key="5">
    <source>
        <dbReference type="Proteomes" id="UP000240822"/>
    </source>
</evidence>
<name>A0A1D8KLP4_9CAUD</name>
<accession>A0A1D8KLP4</accession>
<protein>
    <submittedName>
        <fullName evidence="2">Uncharacterized protein</fullName>
    </submittedName>
</protein>
<evidence type="ECO:0000313" key="4">
    <source>
        <dbReference type="Proteomes" id="UP000217816"/>
    </source>
</evidence>
<evidence type="ECO:0000313" key="3">
    <source>
        <dbReference type="EMBL" id="AOV59817.1"/>
    </source>
</evidence>
<dbReference type="EMBL" id="KU686201">
    <property type="protein sequence ID" value="AOV59579.1"/>
    <property type="molecule type" value="Genomic_DNA"/>
</dbReference>
<dbReference type="EMBL" id="KU686200">
    <property type="protein sequence ID" value="AOV59341.1"/>
    <property type="molecule type" value="Genomic_DNA"/>
</dbReference>
<sequence length="35" mass="4404">MWEGFPARPAEEQEHLWVMRDSLFRMMLDYKFNEL</sequence>
<organism evidence="2 4">
    <name type="scientific">Synechococcus phage S-CAM4</name>
    <dbReference type="NCBI Taxonomy" id="1883367"/>
    <lineage>
        <taxon>Viruses</taxon>
        <taxon>Duplodnaviria</taxon>
        <taxon>Heunggongvirae</taxon>
        <taxon>Uroviricota</taxon>
        <taxon>Caudoviricetes</taxon>
        <taxon>Pantevenvirales</taxon>
        <taxon>Kyanoviridae</taxon>
        <taxon>Potamoivirus</taxon>
        <taxon>Potamoivirus cam4</taxon>
    </lineage>
</organism>
<dbReference type="RefSeq" id="YP_009320551.1">
    <property type="nucleotide sequence ID" value="NC_031900.1"/>
</dbReference>
<dbReference type="EMBL" id="KU686202">
    <property type="protein sequence ID" value="AOV59817.1"/>
    <property type="molecule type" value="Genomic_DNA"/>
</dbReference>
<reference evidence="4 5" key="1">
    <citation type="journal article" date="2016" name="Virology">
        <title>The genomic content and context of auxiliary metabolic genes in marine cyanomyoviruses.</title>
        <authorList>
            <person name="Crummett L.T."/>
            <person name="Puxty R.J."/>
            <person name="Weihe C."/>
            <person name="Marston M.F."/>
            <person name="Martiny J.B."/>
        </authorList>
    </citation>
    <scope>NUCLEOTIDE SEQUENCE [LARGE SCALE GENOMIC DNA]</scope>
    <source>
        <strain evidence="1">0309CC44</strain>
        <strain evidence="2">0809SB33</strain>
        <strain evidence="3">1010NB23</strain>
    </source>
</reference>
<dbReference type="Proteomes" id="UP000241987">
    <property type="component" value="Segment"/>
</dbReference>
<evidence type="ECO:0000313" key="1">
    <source>
        <dbReference type="EMBL" id="AOV59341.1"/>
    </source>
</evidence>
<dbReference type="Proteomes" id="UP000240822">
    <property type="component" value="Segment"/>
</dbReference>
<proteinExistence type="predicted"/>
<dbReference type="KEGG" id="vg:30305821"/>
<dbReference type="Proteomes" id="UP000217816">
    <property type="component" value="Segment"/>
</dbReference>